<evidence type="ECO:0000313" key="1">
    <source>
        <dbReference type="EMBL" id="KAG0265095.1"/>
    </source>
</evidence>
<sequence>MSFTSLRSLSARAIQINNTTKNAALLQCTRLYTAASTPAKFATIDESARAQKQIAFGRDISPAASNAHGELRFDWKKEEIDAIYHSPIMELLYHGANVHRMHFGFVKEI</sequence>
<feature type="non-terminal residue" evidence="1">
    <location>
        <position position="109"/>
    </location>
</feature>
<dbReference type="AlphaFoldDB" id="A0AAD4D487"/>
<protein>
    <submittedName>
        <fullName evidence="1">Uncharacterized protein</fullName>
    </submittedName>
</protein>
<dbReference type="Proteomes" id="UP001194580">
    <property type="component" value="Unassembled WGS sequence"/>
</dbReference>
<proteinExistence type="predicted"/>
<reference evidence="1" key="1">
    <citation type="journal article" date="2020" name="Fungal Divers.">
        <title>Resolving the Mortierellaceae phylogeny through synthesis of multi-gene phylogenetics and phylogenomics.</title>
        <authorList>
            <person name="Vandepol N."/>
            <person name="Liber J."/>
            <person name="Desiro A."/>
            <person name="Na H."/>
            <person name="Kennedy M."/>
            <person name="Barry K."/>
            <person name="Grigoriev I.V."/>
            <person name="Miller A.N."/>
            <person name="O'Donnell K."/>
            <person name="Stajich J.E."/>
            <person name="Bonito G."/>
        </authorList>
    </citation>
    <scope>NUCLEOTIDE SEQUENCE</scope>
    <source>
        <strain evidence="1">NRRL 28262</strain>
    </source>
</reference>
<name>A0AAD4D487_9FUNG</name>
<comment type="caution">
    <text evidence="1">The sequence shown here is derived from an EMBL/GenBank/DDBJ whole genome shotgun (WGS) entry which is preliminary data.</text>
</comment>
<accession>A0AAD4D487</accession>
<gene>
    <name evidence="1" type="ORF">BGZ95_003425</name>
</gene>
<dbReference type="EMBL" id="JAAAIL010001784">
    <property type="protein sequence ID" value="KAG0265095.1"/>
    <property type="molecule type" value="Genomic_DNA"/>
</dbReference>
<organism evidence="1 2">
    <name type="scientific">Linnemannia exigua</name>
    <dbReference type="NCBI Taxonomy" id="604196"/>
    <lineage>
        <taxon>Eukaryota</taxon>
        <taxon>Fungi</taxon>
        <taxon>Fungi incertae sedis</taxon>
        <taxon>Mucoromycota</taxon>
        <taxon>Mortierellomycotina</taxon>
        <taxon>Mortierellomycetes</taxon>
        <taxon>Mortierellales</taxon>
        <taxon>Mortierellaceae</taxon>
        <taxon>Linnemannia</taxon>
    </lineage>
</organism>
<keyword evidence="2" id="KW-1185">Reference proteome</keyword>
<evidence type="ECO:0000313" key="2">
    <source>
        <dbReference type="Proteomes" id="UP001194580"/>
    </source>
</evidence>